<evidence type="ECO:0000313" key="3">
    <source>
        <dbReference type="Proteomes" id="UP000027195"/>
    </source>
</evidence>
<dbReference type="Proteomes" id="UP000027195">
    <property type="component" value="Unassembled WGS sequence"/>
</dbReference>
<dbReference type="HOGENOM" id="CLU_100306_1_0_1"/>
<proteinExistence type="predicted"/>
<evidence type="ECO:0000256" key="1">
    <source>
        <dbReference type="SAM" id="MobiDB-lite"/>
    </source>
</evidence>
<feature type="region of interest" description="Disordered" evidence="1">
    <location>
        <begin position="1"/>
        <end position="51"/>
    </location>
</feature>
<dbReference type="PANTHER" id="PTHR40462">
    <property type="entry name" value="CHROMOSOME 1, WHOLE GENOME SHOTGUN SEQUENCE"/>
    <property type="match status" value="1"/>
</dbReference>
<dbReference type="PANTHER" id="PTHR40462:SF1">
    <property type="entry name" value="EXPRESSED PROTEIN"/>
    <property type="match status" value="1"/>
</dbReference>
<reference evidence="3" key="1">
    <citation type="journal article" date="2014" name="Proc. Natl. Acad. Sci. U.S.A.">
        <title>Extensive sampling of basidiomycete genomes demonstrates inadequacy of the white-rot/brown-rot paradigm for wood decay fungi.</title>
        <authorList>
            <person name="Riley R."/>
            <person name="Salamov A.A."/>
            <person name="Brown D.W."/>
            <person name="Nagy L.G."/>
            <person name="Floudas D."/>
            <person name="Held B.W."/>
            <person name="Levasseur A."/>
            <person name="Lombard V."/>
            <person name="Morin E."/>
            <person name="Otillar R."/>
            <person name="Lindquist E.A."/>
            <person name="Sun H."/>
            <person name="LaButti K.M."/>
            <person name="Schmutz J."/>
            <person name="Jabbour D."/>
            <person name="Luo H."/>
            <person name="Baker S.E."/>
            <person name="Pisabarro A.G."/>
            <person name="Walton J.D."/>
            <person name="Blanchette R.A."/>
            <person name="Henrissat B."/>
            <person name="Martin F."/>
            <person name="Cullen D."/>
            <person name="Hibbett D.S."/>
            <person name="Grigoriev I.V."/>
        </authorList>
    </citation>
    <scope>NUCLEOTIDE SEQUENCE [LARGE SCALE GENOMIC DNA]</scope>
    <source>
        <strain evidence="3">FD-172 SS1</strain>
    </source>
</reference>
<dbReference type="EMBL" id="KL198016">
    <property type="protein sequence ID" value="KDQ21451.1"/>
    <property type="molecule type" value="Genomic_DNA"/>
</dbReference>
<dbReference type="OrthoDB" id="3050608at2759"/>
<sequence length="103" mass="11028">MDSFLKSFTGNNNNAGSQQHQQQGGGGGGIMGALNGALGGGQAGENKEDGLDKAVDWVQEHIFNAGPQNNESAIEQMKDEQISDMIRERYKAMTGRDFPIADK</sequence>
<gene>
    <name evidence="2" type="ORF">BOTBODRAFT_25894</name>
</gene>
<dbReference type="AlphaFoldDB" id="A0A067NCF1"/>
<keyword evidence="3" id="KW-1185">Reference proteome</keyword>
<feature type="compositionally biased region" description="Low complexity" evidence="1">
    <location>
        <begin position="10"/>
        <end position="22"/>
    </location>
</feature>
<name>A0A067NCF1_BOTB1</name>
<dbReference type="InParanoid" id="A0A067NCF1"/>
<feature type="compositionally biased region" description="Gly residues" evidence="1">
    <location>
        <begin position="23"/>
        <end position="43"/>
    </location>
</feature>
<accession>A0A067NCF1</accession>
<evidence type="ECO:0000313" key="2">
    <source>
        <dbReference type="EMBL" id="KDQ21451.1"/>
    </source>
</evidence>
<organism evidence="2 3">
    <name type="scientific">Botryobasidium botryosum (strain FD-172 SS1)</name>
    <dbReference type="NCBI Taxonomy" id="930990"/>
    <lineage>
        <taxon>Eukaryota</taxon>
        <taxon>Fungi</taxon>
        <taxon>Dikarya</taxon>
        <taxon>Basidiomycota</taxon>
        <taxon>Agaricomycotina</taxon>
        <taxon>Agaricomycetes</taxon>
        <taxon>Cantharellales</taxon>
        <taxon>Botryobasidiaceae</taxon>
        <taxon>Botryobasidium</taxon>
    </lineage>
</organism>
<protein>
    <submittedName>
        <fullName evidence="2">Uncharacterized protein</fullName>
    </submittedName>
</protein>